<evidence type="ECO:0000313" key="3">
    <source>
        <dbReference type="EMBL" id="SEF75016.1"/>
    </source>
</evidence>
<accession>A0A1H5UJ06</accession>
<protein>
    <submittedName>
        <fullName evidence="3">PAS domain S-box-containing protein/diguanylate cyclase (GGDEF) domain-containing protein</fullName>
    </submittedName>
</protein>
<dbReference type="SUPFAM" id="SSF55073">
    <property type="entry name" value="Nucleotide cyclase"/>
    <property type="match status" value="1"/>
</dbReference>
<dbReference type="PROSITE" id="PS50887">
    <property type="entry name" value="GGDEF"/>
    <property type="match status" value="1"/>
</dbReference>
<dbReference type="Proteomes" id="UP000236753">
    <property type="component" value="Unassembled WGS sequence"/>
</dbReference>
<dbReference type="Pfam" id="PF08448">
    <property type="entry name" value="PAS_4"/>
    <property type="match status" value="1"/>
</dbReference>
<dbReference type="CDD" id="cd01949">
    <property type="entry name" value="GGDEF"/>
    <property type="match status" value="1"/>
</dbReference>
<feature type="domain" description="GGDEF" evidence="2">
    <location>
        <begin position="126"/>
        <end position="196"/>
    </location>
</feature>
<dbReference type="InterPro" id="IPR035965">
    <property type="entry name" value="PAS-like_dom_sf"/>
</dbReference>
<dbReference type="Gene3D" id="3.30.450.20">
    <property type="entry name" value="PAS domain"/>
    <property type="match status" value="1"/>
</dbReference>
<sequence length="196" mass="22066">MQWGLSFKDLQGTDASQLFPPAQMKHFLTKDQEVFESGCQIDFEETMWNSILQQNRVVHTFKKPICDASGKPLYFIGMFVDITERYKAEQRILEMATCDILTGLPNRALQQDCIEQALEHANRNRECVAVLFIDLDNFKVINDSLGHDVGDKLLQAVAARFVYVVRSEDTVARQGGDEFIVLLCNLGNAFDAGAVA</sequence>
<dbReference type="EMBL" id="FNUX01000008">
    <property type="protein sequence ID" value="SEF75016.1"/>
    <property type="molecule type" value="Genomic_DNA"/>
</dbReference>
<dbReference type="SUPFAM" id="SSF55785">
    <property type="entry name" value="PYP-like sensor domain (PAS domain)"/>
    <property type="match status" value="1"/>
</dbReference>
<organism evidence="3 4">
    <name type="scientific">Nitrosomonas ureae</name>
    <dbReference type="NCBI Taxonomy" id="44577"/>
    <lineage>
        <taxon>Bacteria</taxon>
        <taxon>Pseudomonadati</taxon>
        <taxon>Pseudomonadota</taxon>
        <taxon>Betaproteobacteria</taxon>
        <taxon>Nitrosomonadales</taxon>
        <taxon>Nitrosomonadaceae</taxon>
        <taxon>Nitrosomonas</taxon>
    </lineage>
</organism>
<evidence type="ECO:0000259" key="2">
    <source>
        <dbReference type="PROSITE" id="PS50887"/>
    </source>
</evidence>
<gene>
    <name evidence="3" type="ORF">SAMN05216334_10824</name>
</gene>
<dbReference type="SMART" id="SM00267">
    <property type="entry name" value="GGDEF"/>
    <property type="match status" value="1"/>
</dbReference>
<dbReference type="InterPro" id="IPR029787">
    <property type="entry name" value="Nucleotide_cyclase"/>
</dbReference>
<dbReference type="NCBIfam" id="TIGR00254">
    <property type="entry name" value="GGDEF"/>
    <property type="match status" value="1"/>
</dbReference>
<dbReference type="Gene3D" id="3.30.70.270">
    <property type="match status" value="1"/>
</dbReference>
<feature type="domain" description="PAC" evidence="1">
    <location>
        <begin position="41"/>
        <end position="94"/>
    </location>
</feature>
<reference evidence="3 4" key="1">
    <citation type="submission" date="2016-10" db="EMBL/GenBank/DDBJ databases">
        <authorList>
            <person name="de Groot N.N."/>
        </authorList>
    </citation>
    <scope>NUCLEOTIDE SEQUENCE [LARGE SCALE GENOMIC DNA]</scope>
    <source>
        <strain evidence="3 4">Nm13</strain>
    </source>
</reference>
<dbReference type="Pfam" id="PF00990">
    <property type="entry name" value="GGDEF"/>
    <property type="match status" value="1"/>
</dbReference>
<dbReference type="PANTHER" id="PTHR46663:SF3">
    <property type="entry name" value="SLL0267 PROTEIN"/>
    <property type="match status" value="1"/>
</dbReference>
<dbReference type="InterPro" id="IPR052163">
    <property type="entry name" value="DGC-Regulatory_Protein"/>
</dbReference>
<dbReference type="InterPro" id="IPR043128">
    <property type="entry name" value="Rev_trsase/Diguanyl_cyclase"/>
</dbReference>
<name>A0A1H5UJ06_9PROT</name>
<dbReference type="InterPro" id="IPR000700">
    <property type="entry name" value="PAS-assoc_C"/>
</dbReference>
<dbReference type="PROSITE" id="PS50113">
    <property type="entry name" value="PAC"/>
    <property type="match status" value="1"/>
</dbReference>
<proteinExistence type="predicted"/>
<evidence type="ECO:0000259" key="1">
    <source>
        <dbReference type="PROSITE" id="PS50113"/>
    </source>
</evidence>
<evidence type="ECO:0000313" key="4">
    <source>
        <dbReference type="Proteomes" id="UP000236753"/>
    </source>
</evidence>
<dbReference type="InterPro" id="IPR000160">
    <property type="entry name" value="GGDEF_dom"/>
</dbReference>
<dbReference type="PANTHER" id="PTHR46663">
    <property type="entry name" value="DIGUANYLATE CYCLASE DGCT-RELATED"/>
    <property type="match status" value="1"/>
</dbReference>
<dbReference type="NCBIfam" id="TIGR00229">
    <property type="entry name" value="sensory_box"/>
    <property type="match status" value="1"/>
</dbReference>
<dbReference type="InterPro" id="IPR013656">
    <property type="entry name" value="PAS_4"/>
</dbReference>
<dbReference type="InterPro" id="IPR000014">
    <property type="entry name" value="PAS"/>
</dbReference>
<dbReference type="AlphaFoldDB" id="A0A1H5UJ06"/>